<feature type="chain" id="PRO_5002710627" evidence="1">
    <location>
        <begin position="25"/>
        <end position="191"/>
    </location>
</feature>
<gene>
    <name evidence="3" type="ordered locus">Plav_3587</name>
</gene>
<keyword evidence="1" id="KW-0732">Signal</keyword>
<protein>
    <submittedName>
        <fullName evidence="3">Transport-associated</fullName>
    </submittedName>
</protein>
<dbReference type="InterPro" id="IPR051686">
    <property type="entry name" value="Lipoprotein_DolP"/>
</dbReference>
<dbReference type="SMART" id="SM00749">
    <property type="entry name" value="BON"/>
    <property type="match status" value="2"/>
</dbReference>
<dbReference type="OrthoDB" id="8479706at2"/>
<feature type="domain" description="BON" evidence="2">
    <location>
        <begin position="120"/>
        <end position="188"/>
    </location>
</feature>
<dbReference type="PANTHER" id="PTHR34606">
    <property type="entry name" value="BON DOMAIN-CONTAINING PROTEIN"/>
    <property type="match status" value="1"/>
</dbReference>
<dbReference type="PROSITE" id="PS50914">
    <property type="entry name" value="BON"/>
    <property type="match status" value="2"/>
</dbReference>
<dbReference type="InterPro" id="IPR014004">
    <property type="entry name" value="Transpt-assoc_nodulatn_dom_bac"/>
</dbReference>
<dbReference type="InterPro" id="IPR007055">
    <property type="entry name" value="BON_dom"/>
</dbReference>
<dbReference type="AlphaFoldDB" id="A7HZ52"/>
<dbReference type="HOGENOM" id="CLU_083606_5_2_5"/>
<evidence type="ECO:0000259" key="2">
    <source>
        <dbReference type="PROSITE" id="PS50914"/>
    </source>
</evidence>
<evidence type="ECO:0000313" key="3">
    <source>
        <dbReference type="EMBL" id="ABS65185.1"/>
    </source>
</evidence>
<dbReference type="EMBL" id="CP000774">
    <property type="protein sequence ID" value="ABS65185.1"/>
    <property type="molecule type" value="Genomic_DNA"/>
</dbReference>
<dbReference type="PANTHER" id="PTHR34606:SF15">
    <property type="entry name" value="BON DOMAIN-CONTAINING PROTEIN"/>
    <property type="match status" value="1"/>
</dbReference>
<organism evidence="3 4">
    <name type="scientific">Parvibaculum lavamentivorans (strain DS-1 / DSM 13023 / NCIMB 13966)</name>
    <dbReference type="NCBI Taxonomy" id="402881"/>
    <lineage>
        <taxon>Bacteria</taxon>
        <taxon>Pseudomonadati</taxon>
        <taxon>Pseudomonadota</taxon>
        <taxon>Alphaproteobacteria</taxon>
        <taxon>Hyphomicrobiales</taxon>
        <taxon>Parvibaculaceae</taxon>
        <taxon>Parvibaculum</taxon>
    </lineage>
</organism>
<dbReference type="eggNOG" id="COG2823">
    <property type="taxonomic scope" value="Bacteria"/>
</dbReference>
<evidence type="ECO:0000256" key="1">
    <source>
        <dbReference type="SAM" id="SignalP"/>
    </source>
</evidence>
<sequence length="191" mass="20266">MRMAGVALLAAMALSGCVPLIAGAGGAAAVGASQERGLEQAVDDNQIAFEINRKLLAKDTALYRGVSTQVQKGRVLLTGTVPKPEDRVEVTRIVWSIGGVKEVINELNVGERGGFSQSVSDTSISTKLRTRLLGDKNVSSINYSIETVRGTVYLMGTALNQAELDRVVAHARDISGVRNVVSYVEVKKPGN</sequence>
<keyword evidence="4" id="KW-1185">Reference proteome</keyword>
<dbReference type="Pfam" id="PF04972">
    <property type="entry name" value="BON"/>
    <property type="match status" value="2"/>
</dbReference>
<feature type="domain" description="BON" evidence="2">
    <location>
        <begin position="43"/>
        <end position="111"/>
    </location>
</feature>
<dbReference type="KEGG" id="pla:Plav_3587"/>
<proteinExistence type="predicted"/>
<accession>A7HZ52</accession>
<name>A7HZ52_PARL1</name>
<dbReference type="Gene3D" id="3.30.1340.30">
    <property type="match status" value="1"/>
</dbReference>
<reference evidence="3 4" key="1">
    <citation type="journal article" date="2011" name="Stand. Genomic Sci.">
        <title>Complete genome sequence of Parvibaculum lavamentivorans type strain (DS-1(T)).</title>
        <authorList>
            <person name="Schleheck D."/>
            <person name="Weiss M."/>
            <person name="Pitluck S."/>
            <person name="Bruce D."/>
            <person name="Land M.L."/>
            <person name="Han S."/>
            <person name="Saunders E."/>
            <person name="Tapia R."/>
            <person name="Detter C."/>
            <person name="Brettin T."/>
            <person name="Han J."/>
            <person name="Woyke T."/>
            <person name="Goodwin L."/>
            <person name="Pennacchio L."/>
            <person name="Nolan M."/>
            <person name="Cook A.M."/>
            <person name="Kjelleberg S."/>
            <person name="Thomas T."/>
        </authorList>
    </citation>
    <scope>NUCLEOTIDE SEQUENCE [LARGE SCALE GENOMIC DNA]</scope>
    <source>
        <strain evidence="4">DS-1 / DSM 13023 / NCIMB 13966</strain>
    </source>
</reference>
<dbReference type="PROSITE" id="PS51257">
    <property type="entry name" value="PROKAR_LIPOPROTEIN"/>
    <property type="match status" value="1"/>
</dbReference>
<dbReference type="STRING" id="402881.Plav_3587"/>
<feature type="signal peptide" evidence="1">
    <location>
        <begin position="1"/>
        <end position="24"/>
    </location>
</feature>
<dbReference type="Proteomes" id="UP000006377">
    <property type="component" value="Chromosome"/>
</dbReference>
<evidence type="ECO:0000313" key="4">
    <source>
        <dbReference type="Proteomes" id="UP000006377"/>
    </source>
</evidence>